<dbReference type="FunFam" id="3.40.1170.60:FF:000006">
    <property type="entry name" value="DNA polymerase iota"/>
    <property type="match status" value="1"/>
</dbReference>
<dbReference type="EMBL" id="CDPU01000003">
    <property type="protein sequence ID" value="CEO45747.1"/>
    <property type="molecule type" value="Genomic_DNA"/>
</dbReference>
<dbReference type="PANTHER" id="PTHR46404">
    <property type="entry name" value="DNA POLYMERASE IOTA"/>
    <property type="match status" value="1"/>
</dbReference>
<evidence type="ECO:0000256" key="2">
    <source>
        <dbReference type="ARBA" id="ARBA00023128"/>
    </source>
</evidence>
<comment type="subcellular location">
    <subcellularLocation>
        <location evidence="1">Mitochondrion</location>
    </subcellularLocation>
</comment>
<sequence>MARPPRKLSRKEDRIILQFDYDCFYAQVYEVKNPALKPKPLGIKQKNILATCNYNARRRGVKKLMLITEAKKICPELVIVEGEDLTPFRDVSKILFNFFKSYSWNQKVERLGFDEVFMDVTDTINYNMACFNKHSPTDHFFQLSEKDPELGFVCDLTSIPGATIGGNMDLLPDLDNPLYLRLVLGSHLAHHLRLKVEQDFGYTSTCGISTNKLLSKLVGSKHKPQNQTTLLALTEEGILEFMSGHFLRSIPGIGFKSSSLIEAHVTGLETTTDSHSFESRVTAAQALASPHVSPASLETLLAGPGAEKGIGSRIWGLLHGVDPTEVKEASDIPSQISIEDTFGRLETMAQILPELHKLSCSLVRRMRVDLLVPDGNSDTPGALKWLAKPKTLRLSVRSWPKSGSLYTQFNRQSRSGPLPSFALDEKQDIETVADRLVSEALLPLLRRLQEDRKGQPWSLQLINICVSNLVPTATEDKSGVGRDIANMFRKQDEVLAPWRILPSPEEIEGHASEDSGSEEAVEPETWETTENIQCDKCGHAIPYFALEAHFRYHELEED</sequence>
<dbReference type="InterPro" id="IPR001126">
    <property type="entry name" value="UmuC"/>
</dbReference>
<feature type="domain" description="UmuC" evidence="4">
    <location>
        <begin position="16"/>
        <end position="254"/>
    </location>
</feature>
<dbReference type="Gene3D" id="3.30.70.270">
    <property type="match status" value="1"/>
</dbReference>
<reference evidence="5" key="1">
    <citation type="submission" date="2015-01" db="EMBL/GenBank/DDBJ databases">
        <authorList>
            <person name="Durling Mikael"/>
        </authorList>
    </citation>
    <scope>NUCLEOTIDE SEQUENCE</scope>
</reference>
<dbReference type="GO" id="GO:0005739">
    <property type="term" value="C:mitochondrion"/>
    <property type="evidence" value="ECO:0007669"/>
    <property type="project" value="UniProtKB-SubCell"/>
</dbReference>
<dbReference type="Gene3D" id="3.40.1170.60">
    <property type="match status" value="1"/>
</dbReference>
<evidence type="ECO:0000313" key="5">
    <source>
        <dbReference type="EMBL" id="CEO45747.1"/>
    </source>
</evidence>
<evidence type="ECO:0000256" key="3">
    <source>
        <dbReference type="SAM" id="MobiDB-lite"/>
    </source>
</evidence>
<evidence type="ECO:0000259" key="4">
    <source>
        <dbReference type="PROSITE" id="PS50173"/>
    </source>
</evidence>
<dbReference type="InterPro" id="IPR036775">
    <property type="entry name" value="DNA_pol_Y-fam_lit_finger_sf"/>
</dbReference>
<dbReference type="AlphaFoldDB" id="A0A0B7JR45"/>
<dbReference type="GO" id="GO:0006281">
    <property type="term" value="P:DNA repair"/>
    <property type="evidence" value="ECO:0007669"/>
    <property type="project" value="InterPro"/>
</dbReference>
<proteinExistence type="predicted"/>
<organism evidence="5">
    <name type="scientific">Bionectria ochroleuca</name>
    <name type="common">Gliocladium roseum</name>
    <dbReference type="NCBI Taxonomy" id="29856"/>
    <lineage>
        <taxon>Eukaryota</taxon>
        <taxon>Fungi</taxon>
        <taxon>Dikarya</taxon>
        <taxon>Ascomycota</taxon>
        <taxon>Pezizomycotina</taxon>
        <taxon>Sordariomycetes</taxon>
        <taxon>Hypocreomycetidae</taxon>
        <taxon>Hypocreales</taxon>
        <taxon>Bionectriaceae</taxon>
        <taxon>Clonostachys</taxon>
    </lineage>
</organism>
<gene>
    <name evidence="5" type="ORF">BN869_000001802_1</name>
</gene>
<dbReference type="SUPFAM" id="SSF56672">
    <property type="entry name" value="DNA/RNA polymerases"/>
    <property type="match status" value="1"/>
</dbReference>
<dbReference type="InterPro" id="IPR017961">
    <property type="entry name" value="DNA_pol_Y-fam_little_finger"/>
</dbReference>
<dbReference type="PROSITE" id="PS50173">
    <property type="entry name" value="UMUC"/>
    <property type="match status" value="1"/>
</dbReference>
<evidence type="ECO:0000256" key="1">
    <source>
        <dbReference type="ARBA" id="ARBA00004173"/>
    </source>
</evidence>
<feature type="region of interest" description="Disordered" evidence="3">
    <location>
        <begin position="507"/>
        <end position="526"/>
    </location>
</feature>
<dbReference type="GO" id="GO:0070987">
    <property type="term" value="P:error-free translesion synthesis"/>
    <property type="evidence" value="ECO:0007669"/>
    <property type="project" value="UniProtKB-ARBA"/>
</dbReference>
<dbReference type="Gene3D" id="3.30.1490.100">
    <property type="entry name" value="DNA polymerase, Y-family, little finger domain"/>
    <property type="match status" value="1"/>
</dbReference>
<protein>
    <recommendedName>
        <fullName evidence="4">UmuC domain-containing protein</fullName>
    </recommendedName>
</protein>
<dbReference type="InterPro" id="IPR043128">
    <property type="entry name" value="Rev_trsase/Diguanyl_cyclase"/>
</dbReference>
<keyword evidence="2" id="KW-0496">Mitochondrion</keyword>
<dbReference type="PANTHER" id="PTHR46404:SF1">
    <property type="entry name" value="DNA POLYMERASE IOTA"/>
    <property type="match status" value="1"/>
</dbReference>
<dbReference type="Pfam" id="PF00817">
    <property type="entry name" value="IMS"/>
    <property type="match status" value="1"/>
</dbReference>
<feature type="compositionally biased region" description="Acidic residues" evidence="3">
    <location>
        <begin position="515"/>
        <end position="526"/>
    </location>
</feature>
<dbReference type="GO" id="GO:0003887">
    <property type="term" value="F:DNA-directed DNA polymerase activity"/>
    <property type="evidence" value="ECO:0007669"/>
    <property type="project" value="TreeGrafter"/>
</dbReference>
<accession>A0A0B7JR45</accession>
<dbReference type="GO" id="GO:0003684">
    <property type="term" value="F:damaged DNA binding"/>
    <property type="evidence" value="ECO:0007669"/>
    <property type="project" value="InterPro"/>
</dbReference>
<name>A0A0B7JR45_BIOOC</name>
<dbReference type="InterPro" id="IPR043502">
    <property type="entry name" value="DNA/RNA_pol_sf"/>
</dbReference>
<dbReference type="Pfam" id="PF11799">
    <property type="entry name" value="IMS_C"/>
    <property type="match status" value="1"/>
</dbReference>